<sequence>MWDYTGKRETPRSFQYNSHADNTSTTSRYYIRPARNTSE</sequence>
<feature type="compositionally biased region" description="Basic and acidic residues" evidence="1">
    <location>
        <begin position="1"/>
        <end position="11"/>
    </location>
</feature>
<feature type="region of interest" description="Disordered" evidence="1">
    <location>
        <begin position="1"/>
        <end position="39"/>
    </location>
</feature>
<accession>A0A9X6NHJ5</accession>
<proteinExistence type="predicted"/>
<gene>
    <name evidence="2" type="ORF">BV898_18779</name>
</gene>
<feature type="compositionally biased region" description="Polar residues" evidence="1">
    <location>
        <begin position="12"/>
        <end position="28"/>
    </location>
</feature>
<dbReference type="AlphaFoldDB" id="A0A9X6NHJ5"/>
<feature type="non-terminal residue" evidence="2">
    <location>
        <position position="39"/>
    </location>
</feature>
<dbReference type="Proteomes" id="UP000192578">
    <property type="component" value="Unassembled WGS sequence"/>
</dbReference>
<reference evidence="3" key="1">
    <citation type="submission" date="2017-01" db="EMBL/GenBank/DDBJ databases">
        <title>Comparative genomics of anhydrobiosis in the tardigrade Hypsibius dujardini.</title>
        <authorList>
            <person name="Yoshida Y."/>
            <person name="Koutsovoulos G."/>
            <person name="Laetsch D."/>
            <person name="Stevens L."/>
            <person name="Kumar S."/>
            <person name="Horikawa D."/>
            <person name="Ishino K."/>
            <person name="Komine S."/>
            <person name="Tomita M."/>
            <person name="Blaxter M."/>
            <person name="Arakawa K."/>
        </authorList>
    </citation>
    <scope>NUCLEOTIDE SEQUENCE [LARGE SCALE GENOMIC DNA]</scope>
    <source>
        <strain evidence="3">Z151</strain>
    </source>
</reference>
<protein>
    <submittedName>
        <fullName evidence="2">Uncharacterized protein</fullName>
    </submittedName>
</protein>
<name>A0A9X6NHJ5_HYPEX</name>
<comment type="caution">
    <text evidence="2">The sequence shown here is derived from an EMBL/GenBank/DDBJ whole genome shotgun (WGS) entry which is preliminary data.</text>
</comment>
<evidence type="ECO:0000313" key="2">
    <source>
        <dbReference type="EMBL" id="OWA54375.1"/>
    </source>
</evidence>
<organism evidence="2 3">
    <name type="scientific">Hypsibius exemplaris</name>
    <name type="common">Freshwater tardigrade</name>
    <dbReference type="NCBI Taxonomy" id="2072580"/>
    <lineage>
        <taxon>Eukaryota</taxon>
        <taxon>Metazoa</taxon>
        <taxon>Ecdysozoa</taxon>
        <taxon>Tardigrada</taxon>
        <taxon>Eutardigrada</taxon>
        <taxon>Parachela</taxon>
        <taxon>Hypsibioidea</taxon>
        <taxon>Hypsibiidae</taxon>
        <taxon>Hypsibius</taxon>
    </lineage>
</organism>
<keyword evidence="3" id="KW-1185">Reference proteome</keyword>
<dbReference type="EMBL" id="MTYJ01000399">
    <property type="protein sequence ID" value="OWA54375.1"/>
    <property type="molecule type" value="Genomic_DNA"/>
</dbReference>
<evidence type="ECO:0000313" key="3">
    <source>
        <dbReference type="Proteomes" id="UP000192578"/>
    </source>
</evidence>
<evidence type="ECO:0000256" key="1">
    <source>
        <dbReference type="SAM" id="MobiDB-lite"/>
    </source>
</evidence>